<dbReference type="EMBL" id="CP031222">
    <property type="protein sequence ID" value="AXI02515.1"/>
    <property type="molecule type" value="Genomic_DNA"/>
</dbReference>
<dbReference type="InterPro" id="IPR045024">
    <property type="entry name" value="NDH-2"/>
</dbReference>
<accession>A0A345P5F6</accession>
<proteinExistence type="inferred from homology"/>
<protein>
    <submittedName>
        <fullName evidence="7">NAD(P)/FAD-dependent oxidoreductase</fullName>
    </submittedName>
</protein>
<sequence length="441" mass="48168">MTQSTKTKSSNSQHRIVIVGGGAGGLELATRLGKSLGKQGKAKIILVDATLTHIWKPLLHEVAAGTINSFEDELNYFAHASKNYFEFHLGRMKDINRVDKRLILEPLTDETGHEIAPERSLRYDSLVIAIGSTSNDFGTPGAKENCIFLDSRAQADRFQREFLNLYLQAQARAIENPSPQDLNIAIIGAGATGVELAAELHHAAHEFTRYGLNSIDPGNVRITLIEAADRILPVLSKHTSSTATDQLVDFNIQVLTSRRVTAIHKDSVECDGDIFIPATLKVWSAGIKAPDVLKDIAGLETNRINQLVVRATLQTTRDDSIFAFGDCASFTPEGAERAVPPRAQVANQEAIVLAKILKAKLQGKPLPTFSFSDKGSLISLGETNTVGNLIGKINVQGFFARIMYLSLYRLHQVALHGVFKTGVLMFKDLLSRNSGPTLKLH</sequence>
<dbReference type="GO" id="GO:0008137">
    <property type="term" value="F:NADH dehydrogenase (ubiquinone) activity"/>
    <property type="evidence" value="ECO:0007669"/>
    <property type="project" value="TreeGrafter"/>
</dbReference>
<reference evidence="7 8" key="1">
    <citation type="submission" date="2018-07" db="EMBL/GenBank/DDBJ databases">
        <title>Genome sequencing of Moraxellaceae gen. HYN0046.</title>
        <authorList>
            <person name="Kim M."/>
            <person name="Yi H."/>
        </authorList>
    </citation>
    <scope>NUCLEOTIDE SEQUENCE [LARGE SCALE GENOMIC DNA]</scope>
    <source>
        <strain evidence="7 8">HYN0046</strain>
    </source>
</reference>
<feature type="domain" description="FAD/NAD(P)-binding" evidence="6">
    <location>
        <begin position="15"/>
        <end position="349"/>
    </location>
</feature>
<dbReference type="Proteomes" id="UP000253940">
    <property type="component" value="Chromosome"/>
</dbReference>
<evidence type="ECO:0000313" key="7">
    <source>
        <dbReference type="EMBL" id="AXI02515.1"/>
    </source>
</evidence>
<evidence type="ECO:0000256" key="4">
    <source>
        <dbReference type="ARBA" id="ARBA00023002"/>
    </source>
</evidence>
<evidence type="ECO:0000256" key="2">
    <source>
        <dbReference type="ARBA" id="ARBA00022630"/>
    </source>
</evidence>
<dbReference type="Pfam" id="PF07992">
    <property type="entry name" value="Pyr_redox_2"/>
    <property type="match status" value="1"/>
</dbReference>
<dbReference type="InterPro" id="IPR023753">
    <property type="entry name" value="FAD/NAD-binding_dom"/>
</dbReference>
<comment type="similarity">
    <text evidence="1">Belongs to the NADH dehydrogenase family.</text>
</comment>
<evidence type="ECO:0000256" key="1">
    <source>
        <dbReference type="ARBA" id="ARBA00005272"/>
    </source>
</evidence>
<dbReference type="RefSeq" id="WP_114898625.1">
    <property type="nucleotide sequence ID" value="NZ_CP031222.1"/>
</dbReference>
<evidence type="ECO:0000256" key="5">
    <source>
        <dbReference type="ARBA" id="ARBA00023027"/>
    </source>
</evidence>
<keyword evidence="8" id="KW-1185">Reference proteome</keyword>
<dbReference type="InterPro" id="IPR036188">
    <property type="entry name" value="FAD/NAD-bd_sf"/>
</dbReference>
<organism evidence="7 8">
    <name type="scientific">Aquirhabdus parva</name>
    <dbReference type="NCBI Taxonomy" id="2283318"/>
    <lineage>
        <taxon>Bacteria</taxon>
        <taxon>Pseudomonadati</taxon>
        <taxon>Pseudomonadota</taxon>
        <taxon>Gammaproteobacteria</taxon>
        <taxon>Moraxellales</taxon>
        <taxon>Moraxellaceae</taxon>
        <taxon>Aquirhabdus</taxon>
    </lineage>
</organism>
<dbReference type="AlphaFoldDB" id="A0A345P5F6"/>
<name>A0A345P5F6_9GAMM</name>
<keyword evidence="2" id="KW-0285">Flavoprotein</keyword>
<gene>
    <name evidence="7" type="ORF">HYN46_06545</name>
</gene>
<keyword evidence="5" id="KW-0520">NAD</keyword>
<dbReference type="PANTHER" id="PTHR43706">
    <property type="entry name" value="NADH DEHYDROGENASE"/>
    <property type="match status" value="1"/>
</dbReference>
<dbReference type="KEGG" id="mbah:HYN46_06545"/>
<evidence type="ECO:0000259" key="6">
    <source>
        <dbReference type="Pfam" id="PF07992"/>
    </source>
</evidence>
<dbReference type="GO" id="GO:0003954">
    <property type="term" value="F:NADH dehydrogenase activity"/>
    <property type="evidence" value="ECO:0007669"/>
    <property type="project" value="InterPro"/>
</dbReference>
<keyword evidence="3" id="KW-0274">FAD</keyword>
<keyword evidence="4" id="KW-0560">Oxidoreductase</keyword>
<dbReference type="PANTHER" id="PTHR43706:SF9">
    <property type="entry name" value="TYPE II NADH:QUINONE OXIDOREDUCTASE"/>
    <property type="match status" value="1"/>
</dbReference>
<dbReference type="OrthoDB" id="9781621at2"/>
<dbReference type="Gene3D" id="3.50.50.100">
    <property type="match status" value="1"/>
</dbReference>
<evidence type="ECO:0000313" key="8">
    <source>
        <dbReference type="Proteomes" id="UP000253940"/>
    </source>
</evidence>
<dbReference type="PRINTS" id="PR00411">
    <property type="entry name" value="PNDRDTASEI"/>
</dbReference>
<dbReference type="SUPFAM" id="SSF51905">
    <property type="entry name" value="FAD/NAD(P)-binding domain"/>
    <property type="match status" value="1"/>
</dbReference>
<evidence type="ECO:0000256" key="3">
    <source>
        <dbReference type="ARBA" id="ARBA00022827"/>
    </source>
</evidence>
<dbReference type="PRINTS" id="PR00368">
    <property type="entry name" value="FADPNR"/>
</dbReference>